<evidence type="ECO:0000256" key="2">
    <source>
        <dbReference type="ARBA" id="ARBA00007055"/>
    </source>
</evidence>
<dbReference type="Gene3D" id="2.40.170.10">
    <property type="entry name" value="Porin, LamB type"/>
    <property type="match status" value="1"/>
</dbReference>
<dbReference type="GO" id="GO:0015288">
    <property type="term" value="F:porin activity"/>
    <property type="evidence" value="ECO:0007669"/>
    <property type="project" value="UniProtKB-KW"/>
</dbReference>
<evidence type="ECO:0000256" key="4">
    <source>
        <dbReference type="ARBA" id="ARBA00022452"/>
    </source>
</evidence>
<comment type="similarity">
    <text evidence="2">Belongs to the porin LamB (TC 1.B.3) family.</text>
</comment>
<dbReference type="AlphaFoldDB" id="A0A7L4UPH1"/>
<name>A0A7L4UPH1_BALHA</name>
<evidence type="ECO:0000256" key="3">
    <source>
        <dbReference type="ARBA" id="ARBA00022448"/>
    </source>
</evidence>
<dbReference type="PANTHER" id="PTHR38762">
    <property type="entry name" value="CRYPTIC OUTER MEMBRANE PORIN BGLH-RELATED"/>
    <property type="match status" value="1"/>
</dbReference>
<accession>A0A7L4UPH1</accession>
<dbReference type="InterPro" id="IPR003192">
    <property type="entry name" value="Porin_LamB"/>
</dbReference>
<evidence type="ECO:0000313" key="10">
    <source>
        <dbReference type="EMBL" id="PVX51025.1"/>
    </source>
</evidence>
<keyword evidence="3" id="KW-0813">Transport</keyword>
<keyword evidence="6" id="KW-0406">Ion transport</keyword>
<proteinExistence type="inferred from homology"/>
<evidence type="ECO:0000256" key="7">
    <source>
        <dbReference type="ARBA" id="ARBA00023114"/>
    </source>
</evidence>
<dbReference type="Proteomes" id="UP000251835">
    <property type="component" value="Unassembled WGS sequence"/>
</dbReference>
<keyword evidence="8" id="KW-0472">Membrane</keyword>
<protein>
    <submittedName>
        <fullName evidence="10">Maltoporin</fullName>
    </submittedName>
</protein>
<dbReference type="SUPFAM" id="SSF56935">
    <property type="entry name" value="Porins"/>
    <property type="match status" value="1"/>
</dbReference>
<evidence type="ECO:0000256" key="8">
    <source>
        <dbReference type="ARBA" id="ARBA00023136"/>
    </source>
</evidence>
<dbReference type="GO" id="GO:0046930">
    <property type="term" value="C:pore complex"/>
    <property type="evidence" value="ECO:0007669"/>
    <property type="project" value="UniProtKB-KW"/>
</dbReference>
<evidence type="ECO:0000256" key="9">
    <source>
        <dbReference type="ARBA" id="ARBA00023237"/>
    </source>
</evidence>
<dbReference type="EMBL" id="QENZ01000004">
    <property type="protein sequence ID" value="PVX51025.1"/>
    <property type="molecule type" value="Genomic_DNA"/>
</dbReference>
<dbReference type="PANTHER" id="PTHR38762:SF1">
    <property type="entry name" value="CRYPTIC OUTER MEMBRANE PORIN BGLH-RELATED"/>
    <property type="match status" value="1"/>
</dbReference>
<dbReference type="GO" id="GO:0009279">
    <property type="term" value="C:cell outer membrane"/>
    <property type="evidence" value="ECO:0007669"/>
    <property type="project" value="UniProtKB-SubCell"/>
</dbReference>
<evidence type="ECO:0000256" key="1">
    <source>
        <dbReference type="ARBA" id="ARBA00004571"/>
    </source>
</evidence>
<keyword evidence="4" id="KW-1134">Transmembrane beta strand</keyword>
<reference evidence="10 11" key="1">
    <citation type="submission" date="2018-05" db="EMBL/GenBank/DDBJ databases">
        <title>Genomic Encyclopedia of Type Strains, Phase IV (KMG-IV): sequencing the most valuable type-strain genomes for metagenomic binning, comparative biology and taxonomic classification.</title>
        <authorList>
            <person name="Goeker M."/>
        </authorList>
    </citation>
    <scope>NUCLEOTIDE SEQUENCE [LARGE SCALE GENOMIC DNA]</scope>
    <source>
        <strain evidence="10 11">DSM 28579</strain>
    </source>
</reference>
<comment type="caution">
    <text evidence="10">The sequence shown here is derived from an EMBL/GenBank/DDBJ whole genome shotgun (WGS) entry which is preliminary data.</text>
</comment>
<keyword evidence="11" id="KW-1185">Reference proteome</keyword>
<gene>
    <name evidence="10" type="ORF">C7377_1358</name>
</gene>
<evidence type="ECO:0000256" key="5">
    <source>
        <dbReference type="ARBA" id="ARBA00022692"/>
    </source>
</evidence>
<dbReference type="Pfam" id="PF02264">
    <property type="entry name" value="LamB"/>
    <property type="match status" value="1"/>
</dbReference>
<dbReference type="GO" id="GO:0015774">
    <property type="term" value="P:polysaccharide transport"/>
    <property type="evidence" value="ECO:0007669"/>
    <property type="project" value="TreeGrafter"/>
</dbReference>
<dbReference type="InterPro" id="IPR050286">
    <property type="entry name" value="G_neg_Bact_CarbUptk_Porin"/>
</dbReference>
<comment type="subcellular location">
    <subcellularLocation>
        <location evidence="1">Cell outer membrane</location>
        <topology evidence="1">Multi-pass membrane protein</topology>
    </subcellularLocation>
</comment>
<keyword evidence="9" id="KW-0998">Cell outer membrane</keyword>
<keyword evidence="5" id="KW-0812">Transmembrane</keyword>
<dbReference type="InterPro" id="IPR036998">
    <property type="entry name" value="Porin_LamB_sf"/>
</dbReference>
<sequence length="472" mass="54738">MKKNISKFLRDTDSHKFSKSSLAKLPITLTLLFLTLTSQYVFSQTIVKSNDGELKITGYIRSGFAKDKEGNTQVSLQMPDAPSKFSLGNQPDTYGELEFRYKHFLNDEKDKSIEVRWMTSYYESFNDESSSNLNEWEKLNIRFHNLLNRNEIIWIGKRFYDRHTLYMIDRHWLNQGQTGIGFGMEQLLSGSEKGGQDIKWGVWRLERDDVKSFKNEKEDELINYLADIRWVKIPIAQNYFVNFALNYSVRTENEDLGYDTKHGYGAISWLDYTKNNISHTTALLYKKGANIFKDHATGESIIENPNNDKIVIYDLDDAYTLELNHSFLYDDKENFAFNATLVAIHKDFGTAPKVYNQQLQNFQKTDAGHTMDWIGIGARPMVYINKYFRLTGELSYEYINNKSAGVQGNMTKLAFTPEFSLKKGFYSMPVVRPYIAYAHWSNELKGSIASSSEYLASRTSGLMFGLQFELWW</sequence>
<dbReference type="RefSeq" id="WP_116496569.1">
    <property type="nucleotide sequence ID" value="NZ_QENZ01000004.1"/>
</dbReference>
<dbReference type="GO" id="GO:0015144">
    <property type="term" value="F:carbohydrate transmembrane transporter activity"/>
    <property type="evidence" value="ECO:0007669"/>
    <property type="project" value="TreeGrafter"/>
</dbReference>
<evidence type="ECO:0000256" key="6">
    <source>
        <dbReference type="ARBA" id="ARBA00023065"/>
    </source>
</evidence>
<keyword evidence="7" id="KW-0626">Porin</keyword>
<dbReference type="GO" id="GO:0006811">
    <property type="term" value="P:monoatomic ion transport"/>
    <property type="evidence" value="ECO:0007669"/>
    <property type="project" value="UniProtKB-KW"/>
</dbReference>
<evidence type="ECO:0000313" key="11">
    <source>
        <dbReference type="Proteomes" id="UP000251835"/>
    </source>
</evidence>
<organism evidence="10 11">
    <name type="scientific">Balneicella halophila</name>
    <dbReference type="NCBI Taxonomy" id="1537566"/>
    <lineage>
        <taxon>Bacteria</taxon>
        <taxon>Pseudomonadati</taxon>
        <taxon>Bacteroidota</taxon>
        <taxon>Bacteroidia</taxon>
        <taxon>Bacteroidales</taxon>
        <taxon>Balneicellaceae</taxon>
        <taxon>Balneicella</taxon>
    </lineage>
</organism>
<dbReference type="OrthoDB" id="106611at2"/>